<name>A0A9W7DGC6_AMBMO</name>
<comment type="caution">
    <text evidence="1">The sequence shown here is derived from an EMBL/GenBank/DDBJ whole genome shotgun (WGS) entry which is preliminary data.</text>
</comment>
<keyword evidence="2" id="KW-1185">Reference proteome</keyword>
<dbReference type="AlphaFoldDB" id="A0A9W7DGC6"/>
<organism evidence="1 2">
    <name type="scientific">Ambrosiozyma monospora</name>
    <name type="common">Yeast</name>
    <name type="synonym">Endomycopsis monosporus</name>
    <dbReference type="NCBI Taxonomy" id="43982"/>
    <lineage>
        <taxon>Eukaryota</taxon>
        <taxon>Fungi</taxon>
        <taxon>Dikarya</taxon>
        <taxon>Ascomycota</taxon>
        <taxon>Saccharomycotina</taxon>
        <taxon>Pichiomycetes</taxon>
        <taxon>Pichiales</taxon>
        <taxon>Pichiaceae</taxon>
        <taxon>Ambrosiozyma</taxon>
    </lineage>
</organism>
<proteinExistence type="predicted"/>
<evidence type="ECO:0000313" key="2">
    <source>
        <dbReference type="Proteomes" id="UP001165063"/>
    </source>
</evidence>
<accession>A0A9W7DGC6</accession>
<reference evidence="1" key="1">
    <citation type="submission" date="2023-04" db="EMBL/GenBank/DDBJ databases">
        <title>Ambrosiozyma monospora NBRC 1965.</title>
        <authorList>
            <person name="Ichikawa N."/>
            <person name="Sato H."/>
            <person name="Tonouchi N."/>
        </authorList>
    </citation>
    <scope>NUCLEOTIDE SEQUENCE</scope>
    <source>
        <strain evidence="1">NBRC 1965</strain>
    </source>
</reference>
<gene>
    <name evidence="1" type="ORF">Amon01_000404100</name>
</gene>
<evidence type="ECO:0000313" key="1">
    <source>
        <dbReference type="EMBL" id="GMG31773.1"/>
    </source>
</evidence>
<dbReference type="EMBL" id="BSXU01001859">
    <property type="protein sequence ID" value="GMG31773.1"/>
    <property type="molecule type" value="Genomic_DNA"/>
</dbReference>
<protein>
    <submittedName>
        <fullName evidence="1">Unnamed protein product</fullName>
    </submittedName>
</protein>
<sequence>MRAKRFELLHLSISRPKRDALTTRPNPLLLKCFVETFVRSTHAEMLVPPLKGWTRLRLCSYDLPSKSHMLASSPSSFTSISTAEIVSVFTKYNSNLFTNETNKHQQQQQQQQ</sequence>
<dbReference type="Proteomes" id="UP001165063">
    <property type="component" value="Unassembled WGS sequence"/>
</dbReference>
<dbReference type="OrthoDB" id="10580734at2759"/>